<gene>
    <name evidence="1" type="ORF">ACAOBT_LOCUS11789</name>
</gene>
<dbReference type="OrthoDB" id="6796163at2759"/>
<accession>A0A9P0KJX8</accession>
<name>A0A9P0KJX8_ACAOB</name>
<organism evidence="1 2">
    <name type="scientific">Acanthoscelides obtectus</name>
    <name type="common">Bean weevil</name>
    <name type="synonym">Bruchus obtectus</name>
    <dbReference type="NCBI Taxonomy" id="200917"/>
    <lineage>
        <taxon>Eukaryota</taxon>
        <taxon>Metazoa</taxon>
        <taxon>Ecdysozoa</taxon>
        <taxon>Arthropoda</taxon>
        <taxon>Hexapoda</taxon>
        <taxon>Insecta</taxon>
        <taxon>Pterygota</taxon>
        <taxon>Neoptera</taxon>
        <taxon>Endopterygota</taxon>
        <taxon>Coleoptera</taxon>
        <taxon>Polyphaga</taxon>
        <taxon>Cucujiformia</taxon>
        <taxon>Chrysomeloidea</taxon>
        <taxon>Chrysomelidae</taxon>
        <taxon>Bruchinae</taxon>
        <taxon>Bruchini</taxon>
        <taxon>Acanthoscelides</taxon>
    </lineage>
</organism>
<dbReference type="EMBL" id="CAKOFQ010006840">
    <property type="protein sequence ID" value="CAH1975785.1"/>
    <property type="molecule type" value="Genomic_DNA"/>
</dbReference>
<evidence type="ECO:0000313" key="2">
    <source>
        <dbReference type="Proteomes" id="UP001152888"/>
    </source>
</evidence>
<sequence length="164" mass="18591">MSSNDEESKQPKLVSDNRAQLVRILQLENNKIVLNKSMVPKGTAWMITREEFIKYTGKNVAIDQLKKLNNMKSTVKKKTDLSSTGNKPIKLLQWEKDFRKILNAEENPVYSKIPGAITVGLDSSNKCVLLPTQLNVSETTTETRKGNQQRHILRKEHAAKKKGC</sequence>
<proteinExistence type="predicted"/>
<dbReference type="Proteomes" id="UP001152888">
    <property type="component" value="Unassembled WGS sequence"/>
</dbReference>
<dbReference type="AlphaFoldDB" id="A0A9P0KJX8"/>
<comment type="caution">
    <text evidence="1">The sequence shown here is derived from an EMBL/GenBank/DDBJ whole genome shotgun (WGS) entry which is preliminary data.</text>
</comment>
<protein>
    <submittedName>
        <fullName evidence="1">Uncharacterized protein</fullName>
    </submittedName>
</protein>
<reference evidence="1" key="1">
    <citation type="submission" date="2022-03" db="EMBL/GenBank/DDBJ databases">
        <authorList>
            <person name="Sayadi A."/>
        </authorList>
    </citation>
    <scope>NUCLEOTIDE SEQUENCE</scope>
</reference>
<keyword evidence="2" id="KW-1185">Reference proteome</keyword>
<evidence type="ECO:0000313" key="1">
    <source>
        <dbReference type="EMBL" id="CAH1975785.1"/>
    </source>
</evidence>